<reference evidence="1 2" key="1">
    <citation type="submission" date="2007-08" db="EMBL/GenBank/DDBJ databases">
        <authorList>
            <person name="Fulton L."/>
            <person name="Clifton S."/>
            <person name="Fulton B."/>
            <person name="Xu J."/>
            <person name="Minx P."/>
            <person name="Pepin K.H."/>
            <person name="Johnson M."/>
            <person name="Thiruvilangam P."/>
            <person name="Bhonagiri V."/>
            <person name="Nash W.E."/>
            <person name="Mardis E.R."/>
            <person name="Wilson R.K."/>
        </authorList>
    </citation>
    <scope>NUCLEOTIDE SEQUENCE [LARGE SCALE GENOMIC DNA]</scope>
    <source>
        <strain evidence="2">ATCC BAA-613 / DSM 15670 / CCUG 46953 / JCM 12243 / WAL 16351</strain>
    </source>
</reference>
<dbReference type="AlphaFoldDB" id="A8RMM0"/>
<dbReference type="EMBL" id="ABCC02000021">
    <property type="protein sequence ID" value="EDP17713.1"/>
    <property type="molecule type" value="Genomic_DNA"/>
</dbReference>
<protein>
    <submittedName>
        <fullName evidence="1">Uncharacterized protein</fullName>
    </submittedName>
</protein>
<proteinExistence type="predicted"/>
<organism evidence="1 2">
    <name type="scientific">Enterocloster bolteae (strain ATCC BAA-613 / DSM 15670 / CCUG 46953 / JCM 12243 / WAL 16351)</name>
    <name type="common">Clostridium bolteae</name>
    <dbReference type="NCBI Taxonomy" id="411902"/>
    <lineage>
        <taxon>Bacteria</taxon>
        <taxon>Bacillati</taxon>
        <taxon>Bacillota</taxon>
        <taxon>Clostridia</taxon>
        <taxon>Lachnospirales</taxon>
        <taxon>Lachnospiraceae</taxon>
        <taxon>Enterocloster</taxon>
    </lineage>
</organism>
<dbReference type="Proteomes" id="UP000005396">
    <property type="component" value="Unassembled WGS sequence"/>
</dbReference>
<evidence type="ECO:0000313" key="1">
    <source>
        <dbReference type="EMBL" id="EDP17713.1"/>
    </source>
</evidence>
<dbReference type="HOGENOM" id="CLU_3231684_0_0_9"/>
<sequence>MFPNNQTLPQSYYTIHSVIFTMVKYICPSDCPFPVTLIYNKNA</sequence>
<evidence type="ECO:0000313" key="2">
    <source>
        <dbReference type="Proteomes" id="UP000005396"/>
    </source>
</evidence>
<accession>A8RMM0</accession>
<gene>
    <name evidence="1" type="ORF">CLOBOL_01953</name>
</gene>
<reference evidence="1 2" key="2">
    <citation type="submission" date="2007-09" db="EMBL/GenBank/DDBJ databases">
        <title>Draft genome sequence of Clostridium bolteae (ATCC BAA-613).</title>
        <authorList>
            <person name="Sudarsanam P."/>
            <person name="Ley R."/>
            <person name="Guruge J."/>
            <person name="Turnbaugh P.J."/>
            <person name="Mahowald M."/>
            <person name="Liep D."/>
            <person name="Gordon J."/>
        </authorList>
    </citation>
    <scope>NUCLEOTIDE SEQUENCE [LARGE SCALE GENOMIC DNA]</scope>
    <source>
        <strain evidence="2">ATCC BAA-613 / DSM 15670 / CCUG 46953 / JCM 12243 / WAL 16351</strain>
    </source>
</reference>
<name>A8RMM0_ENTBW</name>
<comment type="caution">
    <text evidence="1">The sequence shown here is derived from an EMBL/GenBank/DDBJ whole genome shotgun (WGS) entry which is preliminary data.</text>
</comment>
<dbReference type="PaxDb" id="411902-CLOBOL_01953"/>